<dbReference type="Gene3D" id="3.90.1600.10">
    <property type="entry name" value="Palm domain of DNA polymerase"/>
    <property type="match status" value="1"/>
</dbReference>
<keyword evidence="4" id="KW-0548">Nucleotidyltransferase</keyword>
<evidence type="ECO:0000256" key="1">
    <source>
        <dbReference type="ARBA" id="ARBA00005755"/>
    </source>
</evidence>
<dbReference type="EC" id="2.7.7.7" evidence="2"/>
<comment type="caution">
    <text evidence="10">The sequence shown here is derived from an EMBL/GenBank/DDBJ whole genome shotgun (WGS) entry which is preliminary data.</text>
</comment>
<evidence type="ECO:0000256" key="5">
    <source>
        <dbReference type="ARBA" id="ARBA00022705"/>
    </source>
</evidence>
<evidence type="ECO:0000256" key="2">
    <source>
        <dbReference type="ARBA" id="ARBA00012417"/>
    </source>
</evidence>
<protein>
    <recommendedName>
        <fullName evidence="2">DNA-directed DNA polymerase</fullName>
        <ecNumber evidence="2">2.7.7.7</ecNumber>
    </recommendedName>
</protein>
<dbReference type="InterPro" id="IPR004868">
    <property type="entry name" value="DNA-dir_DNA_pol_B_mt/vir"/>
</dbReference>
<dbReference type="Proteomes" id="UP000580250">
    <property type="component" value="Unassembled WGS sequence"/>
</dbReference>
<accession>A0A6V7VTD3</accession>
<dbReference type="EMBL" id="CAJEWN010000314">
    <property type="protein sequence ID" value="CAD2178175.1"/>
    <property type="molecule type" value="Genomic_DNA"/>
</dbReference>
<dbReference type="PANTHER" id="PTHR33568:SF3">
    <property type="entry name" value="DNA-DIRECTED DNA POLYMERASE"/>
    <property type="match status" value="1"/>
</dbReference>
<evidence type="ECO:0000313" key="11">
    <source>
        <dbReference type="Proteomes" id="UP000580250"/>
    </source>
</evidence>
<dbReference type="InterPro" id="IPR006172">
    <property type="entry name" value="DNA-dir_DNA_pol_B"/>
</dbReference>
<name>A0A6V7VTD3_MELEN</name>
<keyword evidence="7" id="KW-0238">DNA-binding</keyword>
<comment type="similarity">
    <text evidence="1">Belongs to the DNA polymerase type-B family.</text>
</comment>
<evidence type="ECO:0000256" key="6">
    <source>
        <dbReference type="ARBA" id="ARBA00022932"/>
    </source>
</evidence>
<dbReference type="GO" id="GO:0000166">
    <property type="term" value="F:nucleotide binding"/>
    <property type="evidence" value="ECO:0007669"/>
    <property type="project" value="InterPro"/>
</dbReference>
<reference evidence="10 11" key="1">
    <citation type="submission" date="2020-08" db="EMBL/GenBank/DDBJ databases">
        <authorList>
            <person name="Koutsovoulos G."/>
            <person name="Danchin GJ E."/>
        </authorList>
    </citation>
    <scope>NUCLEOTIDE SEQUENCE [LARGE SCALE GENOMIC DNA]</scope>
</reference>
<sequence>MSFNNGQNGPSPTKRPRFFIKNLLPHLFNTTQRGAGATLKNYYRQIDYETQFNSKFKMMGTTGKFIIEKLPENPEELLRKIIQECMDQTVEASKNQSINPDRLGALISSQLLDNDIWIPIRKLEKDTIDNILTRFQLVSQSKIERGSLYGHPFTIKVHTLGVSSLQTNQSIKGRAPQKKEIDHFQLRDELFIKIANPNNLCLFYALEITRKYVIKELGDRRKFNRYMQYSHRQMKDVFDLLKATKIPNDLPEYDAVVYVPIVVNFWNNQYKDAGYKFKVFVFGSTNEKPIFKYGNDNFNVPISIFHSNNHFDGIRNVGGMFGFKHKYCFTCEKKYRKSKEHDLRCKSLCRFCGRIGSERPCMATSNFFKKCDDCGKKYLNEDCFEHHKKSSNCRQTKICEKCGVIWSIKNYKREEQKQHVCGQKWCQICRQYHSIERGCYIRPLEPKKSLPYRLVTFDFEATQNEKINNVNEERRLHKVNFYFGGRTGPLQMYFDADSEQHKIAYLDFNSLYPSTIATTAFPVGHPKIFVVPLPEQKVNWNRGDQIPFKGILKVFLIPPSQLDVPVIPVKFDERLLFPLCRKCSINYPNGANIKDYRCTHNDDERGWVSTCTSIELEEALKVGYTVTRFYRALHYEKWDENLFKNYVAEFMAMKIHASGFPEGIEGLESEERFINECKEKFGIELDREKMVPDQAMRYISKLMLNSLWGRFSLRNGQSRSVVIDSPTELIEYDKNNSIEIQSIDNLTEETILLTYKQKEEFIIEHDTSNMVISLWTTSAARIKLLKAMQKVAESPECNILYGDTDSILFSHPKDMECPLQTGPHLGDLAREYAGSEIKEYVGGACKAYALRMESKKNAKVSSVLKVRGITLTVDVCKILHFDSFKESVLHYANGENGNEEDDDLDRATIMIENPNFIRRNVKDGTVYSTKMRKIFRPIIQKGVISNNLKIVHFGQK</sequence>
<keyword evidence="5" id="KW-0235">DNA replication</keyword>
<proteinExistence type="inferred from homology"/>
<dbReference type="PRINTS" id="PR00106">
    <property type="entry name" value="DNAPOLB"/>
</dbReference>
<keyword evidence="3" id="KW-0808">Transferase</keyword>
<feature type="domain" description="DNA-directed DNA polymerase family B mitochondria/virus" evidence="9">
    <location>
        <begin position="480"/>
        <end position="658"/>
    </location>
</feature>
<evidence type="ECO:0000256" key="3">
    <source>
        <dbReference type="ARBA" id="ARBA00022679"/>
    </source>
</evidence>
<dbReference type="OrthoDB" id="1110951at2759"/>
<dbReference type="Pfam" id="PF03175">
    <property type="entry name" value="DNA_pol_B_2"/>
    <property type="match status" value="2"/>
</dbReference>
<dbReference type="InterPro" id="IPR043502">
    <property type="entry name" value="DNA/RNA_pol_sf"/>
</dbReference>
<evidence type="ECO:0000259" key="9">
    <source>
        <dbReference type="Pfam" id="PF03175"/>
    </source>
</evidence>
<evidence type="ECO:0000256" key="4">
    <source>
        <dbReference type="ARBA" id="ARBA00022695"/>
    </source>
</evidence>
<dbReference type="PANTHER" id="PTHR33568">
    <property type="entry name" value="DNA POLYMERASE"/>
    <property type="match status" value="1"/>
</dbReference>
<dbReference type="GO" id="GO:0006260">
    <property type="term" value="P:DNA replication"/>
    <property type="evidence" value="ECO:0007669"/>
    <property type="project" value="UniProtKB-KW"/>
</dbReference>
<dbReference type="SUPFAM" id="SSF56672">
    <property type="entry name" value="DNA/RNA polymerases"/>
    <property type="match status" value="1"/>
</dbReference>
<organism evidence="10 11">
    <name type="scientific">Meloidogyne enterolobii</name>
    <name type="common">Root-knot nematode worm</name>
    <name type="synonym">Meloidogyne mayaguensis</name>
    <dbReference type="NCBI Taxonomy" id="390850"/>
    <lineage>
        <taxon>Eukaryota</taxon>
        <taxon>Metazoa</taxon>
        <taxon>Ecdysozoa</taxon>
        <taxon>Nematoda</taxon>
        <taxon>Chromadorea</taxon>
        <taxon>Rhabditida</taxon>
        <taxon>Tylenchina</taxon>
        <taxon>Tylenchomorpha</taxon>
        <taxon>Tylenchoidea</taxon>
        <taxon>Meloidogynidae</taxon>
        <taxon>Meloidogyninae</taxon>
        <taxon>Meloidogyne</taxon>
    </lineage>
</organism>
<dbReference type="Gene3D" id="1.10.287.690">
    <property type="entry name" value="Helix hairpin bin"/>
    <property type="match status" value="1"/>
</dbReference>
<dbReference type="InterPro" id="IPR023211">
    <property type="entry name" value="DNA_pol_palm_dom_sf"/>
</dbReference>
<gene>
    <name evidence="10" type="ORF">MENT_LOCUS30101</name>
</gene>
<comment type="catalytic activity">
    <reaction evidence="8">
        <text>DNA(n) + a 2'-deoxyribonucleoside 5'-triphosphate = DNA(n+1) + diphosphate</text>
        <dbReference type="Rhea" id="RHEA:22508"/>
        <dbReference type="Rhea" id="RHEA-COMP:17339"/>
        <dbReference type="Rhea" id="RHEA-COMP:17340"/>
        <dbReference type="ChEBI" id="CHEBI:33019"/>
        <dbReference type="ChEBI" id="CHEBI:61560"/>
        <dbReference type="ChEBI" id="CHEBI:173112"/>
        <dbReference type="EC" id="2.7.7.7"/>
    </reaction>
</comment>
<dbReference type="GO" id="GO:0003887">
    <property type="term" value="F:DNA-directed DNA polymerase activity"/>
    <property type="evidence" value="ECO:0007669"/>
    <property type="project" value="UniProtKB-KW"/>
</dbReference>
<feature type="domain" description="DNA-directed DNA polymerase family B mitochondria/virus" evidence="9">
    <location>
        <begin position="689"/>
        <end position="791"/>
    </location>
</feature>
<evidence type="ECO:0000313" key="10">
    <source>
        <dbReference type="EMBL" id="CAD2178175.1"/>
    </source>
</evidence>
<keyword evidence="6" id="KW-0239">DNA-directed DNA polymerase</keyword>
<evidence type="ECO:0000256" key="8">
    <source>
        <dbReference type="ARBA" id="ARBA00049244"/>
    </source>
</evidence>
<dbReference type="GO" id="GO:0003677">
    <property type="term" value="F:DNA binding"/>
    <property type="evidence" value="ECO:0007669"/>
    <property type="project" value="UniProtKB-KW"/>
</dbReference>
<dbReference type="AlphaFoldDB" id="A0A6V7VTD3"/>
<evidence type="ECO:0000256" key="7">
    <source>
        <dbReference type="ARBA" id="ARBA00023125"/>
    </source>
</evidence>